<dbReference type="Pfam" id="PF12848">
    <property type="entry name" value="ABC_tran_Xtn"/>
    <property type="match status" value="1"/>
</dbReference>
<dbReference type="Pfam" id="PF00005">
    <property type="entry name" value="ABC_tran"/>
    <property type="match status" value="2"/>
</dbReference>
<dbReference type="GO" id="GO:0003677">
    <property type="term" value="F:DNA binding"/>
    <property type="evidence" value="ECO:0007669"/>
    <property type="project" value="InterPro"/>
</dbReference>
<feature type="compositionally biased region" description="Basic and acidic residues" evidence="3">
    <location>
        <begin position="537"/>
        <end position="560"/>
    </location>
</feature>
<organism evidence="5 6">
    <name type="scientific">Anaerotruncus massiliensis</name>
    <name type="common">ex Liu et al. 2021</name>
    <dbReference type="NCBI Taxonomy" id="2321404"/>
    <lineage>
        <taxon>Bacteria</taxon>
        <taxon>Bacillati</taxon>
        <taxon>Bacillota</taxon>
        <taxon>Clostridia</taxon>
        <taxon>Eubacteriales</taxon>
        <taxon>Oscillospiraceae</taxon>
        <taxon>Anaerotruncus</taxon>
    </lineage>
</organism>
<dbReference type="CDD" id="cd03221">
    <property type="entry name" value="ABCF_EF-3"/>
    <property type="match status" value="2"/>
</dbReference>
<dbReference type="Pfam" id="PF16326">
    <property type="entry name" value="ABC_tran_CTD"/>
    <property type="match status" value="1"/>
</dbReference>
<keyword evidence="1" id="KW-0547">Nucleotide-binding</keyword>
<proteinExistence type="predicted"/>
<dbReference type="Gene3D" id="1.10.287.380">
    <property type="entry name" value="Valyl-tRNA synthetase, C-terminal domain"/>
    <property type="match status" value="1"/>
</dbReference>
<evidence type="ECO:0000256" key="2">
    <source>
        <dbReference type="ARBA" id="ARBA00022840"/>
    </source>
</evidence>
<dbReference type="InterPro" id="IPR017871">
    <property type="entry name" value="ABC_transporter-like_CS"/>
</dbReference>
<evidence type="ECO:0000256" key="1">
    <source>
        <dbReference type="ARBA" id="ARBA00022741"/>
    </source>
</evidence>
<reference evidence="5 6" key="1">
    <citation type="submission" date="2018-10" db="EMBL/GenBank/DDBJ databases">
        <title>Anaerotruncus faecis sp. nov., isolated from human feces.</title>
        <authorList>
            <person name="Wang Y.-J."/>
        </authorList>
    </citation>
    <scope>NUCLEOTIDE SEQUENCE [LARGE SCALE GENOMIC DNA]</scope>
    <source>
        <strain evidence="5 6">22A2-44</strain>
    </source>
</reference>
<dbReference type="InterPro" id="IPR027417">
    <property type="entry name" value="P-loop_NTPase"/>
</dbReference>
<dbReference type="InterPro" id="IPR032524">
    <property type="entry name" value="ABC_tran_C"/>
</dbReference>
<evidence type="ECO:0000259" key="4">
    <source>
        <dbReference type="PROSITE" id="PS50893"/>
    </source>
</evidence>
<keyword evidence="2 5" id="KW-0067">ATP-binding</keyword>
<dbReference type="FunFam" id="3.40.50.300:FF:000011">
    <property type="entry name" value="Putative ABC transporter ATP-binding component"/>
    <property type="match status" value="1"/>
</dbReference>
<dbReference type="SUPFAM" id="SSF52540">
    <property type="entry name" value="P-loop containing nucleoside triphosphate hydrolases"/>
    <property type="match status" value="2"/>
</dbReference>
<dbReference type="AlphaFoldDB" id="A0A498CN04"/>
<dbReference type="RefSeq" id="WP_121587679.1">
    <property type="nucleotide sequence ID" value="NZ_RCHT01000051.1"/>
</dbReference>
<dbReference type="InterPro" id="IPR003439">
    <property type="entry name" value="ABC_transporter-like_ATP-bd"/>
</dbReference>
<dbReference type="Gene3D" id="3.40.50.300">
    <property type="entry name" value="P-loop containing nucleotide triphosphate hydrolases"/>
    <property type="match status" value="2"/>
</dbReference>
<dbReference type="GO" id="GO:0016887">
    <property type="term" value="F:ATP hydrolysis activity"/>
    <property type="evidence" value="ECO:0007669"/>
    <property type="project" value="InterPro"/>
</dbReference>
<evidence type="ECO:0000256" key="3">
    <source>
        <dbReference type="SAM" id="MobiDB-lite"/>
    </source>
</evidence>
<dbReference type="Proteomes" id="UP000276301">
    <property type="component" value="Unassembled WGS sequence"/>
</dbReference>
<keyword evidence="6" id="KW-1185">Reference proteome</keyword>
<sequence>MLLSLDNVSKIFADRIIFMGVSLKVEEGDRIGLVGANGAGKSTLLNVLNGDMSPDEGERAVKSGLTLGFLRQNSGVDSANTIYEEMRSVFRPLLDAQARIKELAAAMEQHADHGTEEYAGLSAEYGRLLAYFEANDGYNIGVKIKTVLNGMGFADREMDTVCGTLSGGEKTRLALAKLLLTEPGLLMLDEPTNHLDFPTLQWLEDYLQEYKGALVVVSHDRYFLDKICSKMWEVANLHVTAYKGNYTKYMHTREALYERQLKEYEMQRQNVAKLTDYIARNKVRATTAAMAKSREKMLERMEPVKKPPAPLLPVKMAFRYEQEPVKDVLHAEGLTLRAGEDGKILCAGADFDLLKGQKVALVGANGVGKSTFLKALLGKLRPETGSVRWGRNTKVSYFEQEQLDLHPQKTVIGELWDRFPATYEQDLRNVLGGLRFTGESIYKQVGMLSGGEKARLKFAIMMYEGGNVLLLDEPTNHLDLATKEVLDRALMEYEGTILAVSHDRYLLSRMPDHIVEMTPQGFIWYEGGYESYRAKRREAQPERPVREEKPKTENAFHRTKKQRAEQVARKKRLCEVEQEISDLELAVDTAQEQLGDPEVSSDYQRVSGLCAQIEENRATLAALMEEWAELSELCAETEGRQ</sequence>
<evidence type="ECO:0000313" key="5">
    <source>
        <dbReference type="EMBL" id="RLL06963.1"/>
    </source>
</evidence>
<dbReference type="InterPro" id="IPR051309">
    <property type="entry name" value="ABCF_ATPase"/>
</dbReference>
<comment type="caution">
    <text evidence="5">The sequence shown here is derived from an EMBL/GenBank/DDBJ whole genome shotgun (WGS) entry which is preliminary data.</text>
</comment>
<dbReference type="SMART" id="SM00382">
    <property type="entry name" value="AAA"/>
    <property type="match status" value="2"/>
</dbReference>
<dbReference type="PROSITE" id="PS00211">
    <property type="entry name" value="ABC_TRANSPORTER_1"/>
    <property type="match status" value="2"/>
</dbReference>
<dbReference type="PANTHER" id="PTHR42855:SF2">
    <property type="entry name" value="DRUG RESISTANCE ABC TRANSPORTER,ATP-BINDING PROTEIN"/>
    <property type="match status" value="1"/>
</dbReference>
<dbReference type="PANTHER" id="PTHR42855">
    <property type="entry name" value="ABC TRANSPORTER ATP-BINDING SUBUNIT"/>
    <property type="match status" value="1"/>
</dbReference>
<gene>
    <name evidence="5" type="ORF">D4A47_13465</name>
</gene>
<name>A0A498CN04_9FIRM</name>
<protein>
    <submittedName>
        <fullName evidence="5">ABC transporter ATP-binding protein</fullName>
    </submittedName>
</protein>
<dbReference type="InterPro" id="IPR037118">
    <property type="entry name" value="Val-tRNA_synth_C_sf"/>
</dbReference>
<feature type="region of interest" description="Disordered" evidence="3">
    <location>
        <begin position="536"/>
        <end position="560"/>
    </location>
</feature>
<feature type="domain" description="ABC transporter" evidence="4">
    <location>
        <begin position="329"/>
        <end position="545"/>
    </location>
</feature>
<dbReference type="InterPro" id="IPR003593">
    <property type="entry name" value="AAA+_ATPase"/>
</dbReference>
<dbReference type="EMBL" id="RCHT01000051">
    <property type="protein sequence ID" value="RLL06963.1"/>
    <property type="molecule type" value="Genomic_DNA"/>
</dbReference>
<dbReference type="GO" id="GO:0005524">
    <property type="term" value="F:ATP binding"/>
    <property type="evidence" value="ECO:0007669"/>
    <property type="project" value="UniProtKB-KW"/>
</dbReference>
<dbReference type="InterPro" id="IPR032781">
    <property type="entry name" value="ABC_tran_Xtn"/>
</dbReference>
<evidence type="ECO:0000313" key="6">
    <source>
        <dbReference type="Proteomes" id="UP000276301"/>
    </source>
</evidence>
<accession>A0A498CN04</accession>
<dbReference type="PROSITE" id="PS50893">
    <property type="entry name" value="ABC_TRANSPORTER_2"/>
    <property type="match status" value="2"/>
</dbReference>
<feature type="domain" description="ABC transporter" evidence="4">
    <location>
        <begin position="3"/>
        <end position="283"/>
    </location>
</feature>